<feature type="region of interest" description="Disordered" evidence="3">
    <location>
        <begin position="439"/>
        <end position="479"/>
    </location>
</feature>
<keyword evidence="6" id="KW-0378">Hydrolase</keyword>
<dbReference type="Proteomes" id="UP000305067">
    <property type="component" value="Unassembled WGS sequence"/>
</dbReference>
<evidence type="ECO:0000256" key="1">
    <source>
        <dbReference type="ARBA" id="ARBA00022741"/>
    </source>
</evidence>
<evidence type="ECO:0000313" key="7">
    <source>
        <dbReference type="Proteomes" id="UP000305067"/>
    </source>
</evidence>
<dbReference type="InterPro" id="IPR000375">
    <property type="entry name" value="Dynamin_stalk"/>
</dbReference>
<keyword evidence="1" id="KW-0547">Nucleotide-binding</keyword>
<dbReference type="InterPro" id="IPR027417">
    <property type="entry name" value="P-loop_NTPase"/>
</dbReference>
<dbReference type="PANTHER" id="PTHR11566:SF21">
    <property type="entry name" value="DYNAMIN RELATED PROTEIN 1, ISOFORM A"/>
    <property type="match status" value="1"/>
</dbReference>
<evidence type="ECO:0000256" key="2">
    <source>
        <dbReference type="ARBA" id="ARBA00023134"/>
    </source>
</evidence>
<dbReference type="AlphaFoldDB" id="A0A5C3R0C4"/>
<dbReference type="PRINTS" id="PR00195">
    <property type="entry name" value="DYNAMIN"/>
</dbReference>
<dbReference type="PROSITE" id="PS51718">
    <property type="entry name" value="G_DYNAMIN_2"/>
    <property type="match status" value="1"/>
</dbReference>
<feature type="domain" description="Dynamin-type G" evidence="5">
    <location>
        <begin position="49"/>
        <end position="357"/>
    </location>
</feature>
<dbReference type="GO" id="GO:0006897">
    <property type="term" value="P:endocytosis"/>
    <property type="evidence" value="ECO:0007669"/>
    <property type="project" value="TreeGrafter"/>
</dbReference>
<evidence type="ECO:0000259" key="5">
    <source>
        <dbReference type="PROSITE" id="PS51718"/>
    </source>
</evidence>
<dbReference type="GO" id="GO:0016020">
    <property type="term" value="C:membrane"/>
    <property type="evidence" value="ECO:0007669"/>
    <property type="project" value="TreeGrafter"/>
</dbReference>
<dbReference type="GO" id="GO:0005525">
    <property type="term" value="F:GTP binding"/>
    <property type="evidence" value="ECO:0007669"/>
    <property type="project" value="InterPro"/>
</dbReference>
<dbReference type="PROSITE" id="PS51388">
    <property type="entry name" value="GED"/>
    <property type="match status" value="1"/>
</dbReference>
<dbReference type="GO" id="GO:0016559">
    <property type="term" value="P:peroxisome fission"/>
    <property type="evidence" value="ECO:0007669"/>
    <property type="project" value="TreeGrafter"/>
</dbReference>
<dbReference type="Gene3D" id="1.20.120.1240">
    <property type="entry name" value="Dynamin, middle domain"/>
    <property type="match status" value="1"/>
</dbReference>
<dbReference type="InterPro" id="IPR030381">
    <property type="entry name" value="G_DYNAMIN_dom"/>
</dbReference>
<proteinExistence type="predicted"/>
<dbReference type="InterPro" id="IPR001401">
    <property type="entry name" value="Dynamin_GTPase"/>
</dbReference>
<dbReference type="STRING" id="1884261.A0A5C3R0C4"/>
<dbReference type="OrthoDB" id="5061070at2759"/>
<keyword evidence="7" id="KW-1185">Reference proteome</keyword>
<dbReference type="Pfam" id="PF02212">
    <property type="entry name" value="GED"/>
    <property type="match status" value="1"/>
</dbReference>
<dbReference type="Pfam" id="PF00350">
    <property type="entry name" value="Dynamin_N"/>
    <property type="match status" value="1"/>
</dbReference>
<feature type="region of interest" description="Disordered" evidence="3">
    <location>
        <begin position="1"/>
        <end position="25"/>
    </location>
</feature>
<dbReference type="EMBL" id="ML178814">
    <property type="protein sequence ID" value="TFL07027.1"/>
    <property type="molecule type" value="Genomic_DNA"/>
</dbReference>
<dbReference type="SMART" id="SM00053">
    <property type="entry name" value="DYNc"/>
    <property type="match status" value="1"/>
</dbReference>
<dbReference type="InterPro" id="IPR022812">
    <property type="entry name" value="Dynamin"/>
</dbReference>
<accession>A0A5C3R0C4</accession>
<dbReference type="CDD" id="cd08771">
    <property type="entry name" value="DLP_1"/>
    <property type="match status" value="1"/>
</dbReference>
<evidence type="ECO:0000256" key="3">
    <source>
        <dbReference type="SAM" id="MobiDB-lite"/>
    </source>
</evidence>
<evidence type="ECO:0000313" key="6">
    <source>
        <dbReference type="EMBL" id="TFL07027.1"/>
    </source>
</evidence>
<reference evidence="6 7" key="1">
    <citation type="journal article" date="2019" name="Nat. Ecol. Evol.">
        <title>Megaphylogeny resolves global patterns of mushroom evolution.</title>
        <authorList>
            <person name="Varga T."/>
            <person name="Krizsan K."/>
            <person name="Foldi C."/>
            <person name="Dima B."/>
            <person name="Sanchez-Garcia M."/>
            <person name="Sanchez-Ramirez S."/>
            <person name="Szollosi G.J."/>
            <person name="Szarkandi J.G."/>
            <person name="Papp V."/>
            <person name="Albert L."/>
            <person name="Andreopoulos W."/>
            <person name="Angelini C."/>
            <person name="Antonin V."/>
            <person name="Barry K.W."/>
            <person name="Bougher N.L."/>
            <person name="Buchanan P."/>
            <person name="Buyck B."/>
            <person name="Bense V."/>
            <person name="Catcheside P."/>
            <person name="Chovatia M."/>
            <person name="Cooper J."/>
            <person name="Damon W."/>
            <person name="Desjardin D."/>
            <person name="Finy P."/>
            <person name="Geml J."/>
            <person name="Haridas S."/>
            <person name="Hughes K."/>
            <person name="Justo A."/>
            <person name="Karasinski D."/>
            <person name="Kautmanova I."/>
            <person name="Kiss B."/>
            <person name="Kocsube S."/>
            <person name="Kotiranta H."/>
            <person name="LaButti K.M."/>
            <person name="Lechner B.E."/>
            <person name="Liimatainen K."/>
            <person name="Lipzen A."/>
            <person name="Lukacs Z."/>
            <person name="Mihaltcheva S."/>
            <person name="Morgado L.N."/>
            <person name="Niskanen T."/>
            <person name="Noordeloos M.E."/>
            <person name="Ohm R.A."/>
            <person name="Ortiz-Santana B."/>
            <person name="Ovrebo C."/>
            <person name="Racz N."/>
            <person name="Riley R."/>
            <person name="Savchenko A."/>
            <person name="Shiryaev A."/>
            <person name="Soop K."/>
            <person name="Spirin V."/>
            <person name="Szebenyi C."/>
            <person name="Tomsovsky M."/>
            <person name="Tulloss R.E."/>
            <person name="Uehling J."/>
            <person name="Grigoriev I.V."/>
            <person name="Vagvolgyi C."/>
            <person name="Papp T."/>
            <person name="Martin F.M."/>
            <person name="Miettinen O."/>
            <person name="Hibbett D.S."/>
            <person name="Nagy L.G."/>
        </authorList>
    </citation>
    <scope>NUCLEOTIDE SEQUENCE [LARGE SCALE GENOMIC DNA]</scope>
    <source>
        <strain evidence="6 7">CBS 309.79</strain>
    </source>
</reference>
<feature type="compositionally biased region" description="Basic and acidic residues" evidence="3">
    <location>
        <begin position="439"/>
        <end position="459"/>
    </location>
</feature>
<dbReference type="Gene3D" id="3.40.50.300">
    <property type="entry name" value="P-loop containing nucleotide triphosphate hydrolases"/>
    <property type="match status" value="1"/>
</dbReference>
<dbReference type="GO" id="GO:0003924">
    <property type="term" value="F:GTPase activity"/>
    <property type="evidence" value="ECO:0007669"/>
    <property type="project" value="InterPro"/>
</dbReference>
<feature type="domain" description="GED" evidence="4">
    <location>
        <begin position="676"/>
        <end position="770"/>
    </location>
</feature>
<gene>
    <name evidence="6" type="ORF">BDV98DRAFT_519548</name>
</gene>
<dbReference type="GO" id="GO:0005874">
    <property type="term" value="C:microtubule"/>
    <property type="evidence" value="ECO:0007669"/>
    <property type="project" value="TreeGrafter"/>
</dbReference>
<dbReference type="SUPFAM" id="SSF52540">
    <property type="entry name" value="P-loop containing nucleoside triphosphate hydrolases"/>
    <property type="match status" value="1"/>
</dbReference>
<keyword evidence="2" id="KW-0342">GTP-binding</keyword>
<dbReference type="Pfam" id="PF01031">
    <property type="entry name" value="Dynamin_M"/>
    <property type="match status" value="2"/>
</dbReference>
<name>A0A5C3R0C4_9AGAR</name>
<dbReference type="GO" id="GO:0048312">
    <property type="term" value="P:intracellular distribution of mitochondria"/>
    <property type="evidence" value="ECO:0007669"/>
    <property type="project" value="TreeGrafter"/>
</dbReference>
<dbReference type="InterPro" id="IPR045063">
    <property type="entry name" value="Dynamin_N"/>
</dbReference>
<dbReference type="InterPro" id="IPR020850">
    <property type="entry name" value="GED_dom"/>
</dbReference>
<organism evidence="6 7">
    <name type="scientific">Pterulicium gracile</name>
    <dbReference type="NCBI Taxonomy" id="1884261"/>
    <lineage>
        <taxon>Eukaryota</taxon>
        <taxon>Fungi</taxon>
        <taxon>Dikarya</taxon>
        <taxon>Basidiomycota</taxon>
        <taxon>Agaricomycotina</taxon>
        <taxon>Agaricomycetes</taxon>
        <taxon>Agaricomycetidae</taxon>
        <taxon>Agaricales</taxon>
        <taxon>Pleurotineae</taxon>
        <taxon>Pterulaceae</taxon>
        <taxon>Pterulicium</taxon>
    </lineage>
</organism>
<dbReference type="GO" id="GO:0008017">
    <property type="term" value="F:microtubule binding"/>
    <property type="evidence" value="ECO:0007669"/>
    <property type="project" value="TreeGrafter"/>
</dbReference>
<dbReference type="PANTHER" id="PTHR11566">
    <property type="entry name" value="DYNAMIN"/>
    <property type="match status" value="1"/>
</dbReference>
<dbReference type="GO" id="GO:0005739">
    <property type="term" value="C:mitochondrion"/>
    <property type="evidence" value="ECO:0007669"/>
    <property type="project" value="TreeGrafter"/>
</dbReference>
<sequence>MMSDSDSYNSEPSEPHSHGVGLSNSDLSSNRRNLLDIINRLHTTGVQVDMDLPQIAVVGQQSAGKSSLIESISGITLPRASGTCTRCPTECKLTRSPKPWQCTVSLRFITDPNGQPLGQPRIDRFGDTITEPSLVEERVRRAQRAILNPTVIYKTFLTGDDEDFHDELTLTFSTNTVILDISGPDVEDLAFCDLPGIIATASGTSKTSDIELIRSLVTSYIKKPSCLILLTVACETDFENQGAHELAKQHDPQGTRTVGVLTKPDRISTGDEENWISFIRNIREPLTNNWFCVKQPNSSSLKQGISWREARAQEDEFFSMTAPWCELDPSYQKYLRTRNLVARLSIILSDLIAKRLPEIQEELQNMLDATEKQLQGLPKPPSGEPFGEINGMMHKFATDLQSRMFGVANKDGREGLLQQIHPVHEEFRKAIRNTAPDFRPYEHRERRGKTFEKPDFLAHEEDDGDGDVLSGSESTDSGDSESRIIYIDQVLQYATRSRTRELPGNFPFVVKQAMISECTQAWERPARQLCSQVYSLVHAEVKAAVIEHFESYGQGILAQTLKVILNDHVKQCYESAQRMISWQINLEKLAFTLNTHYLADYKDKFLSFYKGYRDKERGAALMKAIQTLASIGGVTDDFSKVTGLNKVMEGLSEVGVHGIKPADLPKILPADEFSPALDIMADVRAYFQVAYKRFVDNIPLAIDAELVLAVAGDTLLATIFSGTGLTGPNNMKICKELAQEHPGIAGRREELHKKLDRLSNASQELLRVRA</sequence>
<dbReference type="InterPro" id="IPR003130">
    <property type="entry name" value="GED"/>
</dbReference>
<dbReference type="GO" id="GO:0000266">
    <property type="term" value="P:mitochondrial fission"/>
    <property type="evidence" value="ECO:0007669"/>
    <property type="project" value="TreeGrafter"/>
</dbReference>
<feature type="compositionally biased region" description="Polar residues" evidence="3">
    <location>
        <begin position="1"/>
        <end position="12"/>
    </location>
</feature>
<protein>
    <submittedName>
        <fullName evidence="6">P-loop containing nucleoside triphosphate hydrolase protein</fullName>
    </submittedName>
</protein>
<evidence type="ECO:0000259" key="4">
    <source>
        <dbReference type="PROSITE" id="PS51388"/>
    </source>
</evidence>